<sequence>MIERIRGQLARRQKKKADEAIRKLCEASTVLGLGPVPGSVRVALRVRYQTALPTWAVLIPIVVAEWWLVGRLMRGGLHAHAPSWLLSDLAERNAMLTTRAGGLQFASGWIFIVTLGLVARVTMRFITYAFDLRAWTFLRVAEWVGGVRKCADIVRSGHDRSDHLRALSLSIPVMRVRGAWRARNTIGSSWRRRKAKEHAERVVMALRTAEAGLDVEPEEAARNLARMMLKISERYAQGKVGALLDPGDLPDPQSRHEALRLSFAVGLVTGLALIAKAMNLPNQIAVASTVIAAALVYRRAAMAGLGVLAFLHPLLFPDK</sequence>
<organism evidence="2 3">
    <name type="scientific">Streptomyces albospinus</name>
    <dbReference type="NCBI Taxonomy" id="285515"/>
    <lineage>
        <taxon>Bacteria</taxon>
        <taxon>Bacillati</taxon>
        <taxon>Actinomycetota</taxon>
        <taxon>Actinomycetes</taxon>
        <taxon>Kitasatosporales</taxon>
        <taxon>Streptomycetaceae</taxon>
        <taxon>Streptomyces</taxon>
    </lineage>
</organism>
<accession>A0ABQ2V855</accession>
<proteinExistence type="predicted"/>
<comment type="caution">
    <text evidence="2">The sequence shown here is derived from an EMBL/GenBank/DDBJ whole genome shotgun (WGS) entry which is preliminary data.</text>
</comment>
<name>A0ABQ2V855_9ACTN</name>
<evidence type="ECO:0000313" key="3">
    <source>
        <dbReference type="Proteomes" id="UP000654471"/>
    </source>
</evidence>
<dbReference type="EMBL" id="BMRP01000012">
    <property type="protein sequence ID" value="GGU68320.1"/>
    <property type="molecule type" value="Genomic_DNA"/>
</dbReference>
<evidence type="ECO:0008006" key="4">
    <source>
        <dbReference type="Google" id="ProtNLM"/>
    </source>
</evidence>
<keyword evidence="1" id="KW-1133">Transmembrane helix</keyword>
<feature type="transmembrane region" description="Helical" evidence="1">
    <location>
        <begin position="51"/>
        <end position="69"/>
    </location>
</feature>
<reference evidence="3" key="1">
    <citation type="journal article" date="2019" name="Int. J. Syst. Evol. Microbiol.">
        <title>The Global Catalogue of Microorganisms (GCM) 10K type strain sequencing project: providing services to taxonomists for standard genome sequencing and annotation.</title>
        <authorList>
            <consortium name="The Broad Institute Genomics Platform"/>
            <consortium name="The Broad Institute Genome Sequencing Center for Infectious Disease"/>
            <person name="Wu L."/>
            <person name="Ma J."/>
        </authorList>
    </citation>
    <scope>NUCLEOTIDE SEQUENCE [LARGE SCALE GENOMIC DNA]</scope>
    <source>
        <strain evidence="3">JCM 3399</strain>
    </source>
</reference>
<keyword evidence="1" id="KW-0812">Transmembrane</keyword>
<evidence type="ECO:0000256" key="1">
    <source>
        <dbReference type="SAM" id="Phobius"/>
    </source>
</evidence>
<protein>
    <recommendedName>
        <fullName evidence="4">Integral membrane protein</fullName>
    </recommendedName>
</protein>
<gene>
    <name evidence="2" type="ORF">GCM10010211_37040</name>
</gene>
<feature type="transmembrane region" description="Helical" evidence="1">
    <location>
        <begin position="103"/>
        <end position="123"/>
    </location>
</feature>
<keyword evidence="1" id="KW-0472">Membrane</keyword>
<dbReference type="Proteomes" id="UP000654471">
    <property type="component" value="Unassembled WGS sequence"/>
</dbReference>
<feature type="transmembrane region" description="Helical" evidence="1">
    <location>
        <begin position="284"/>
        <end position="311"/>
    </location>
</feature>
<evidence type="ECO:0000313" key="2">
    <source>
        <dbReference type="EMBL" id="GGU68320.1"/>
    </source>
</evidence>
<keyword evidence="3" id="KW-1185">Reference proteome</keyword>